<dbReference type="InterPro" id="IPR046700">
    <property type="entry name" value="DUF6570"/>
</dbReference>
<evidence type="ECO:0000259" key="2">
    <source>
        <dbReference type="Pfam" id="PF20209"/>
    </source>
</evidence>
<dbReference type="EnsemblMetazoa" id="XM_050644023.1">
    <property type="protein sequence ID" value="XP_050499980.1"/>
    <property type="gene ID" value="LOC126880256"/>
</dbReference>
<evidence type="ECO:0008006" key="5">
    <source>
        <dbReference type="Google" id="ProtNLM"/>
    </source>
</evidence>
<dbReference type="GeneID" id="126880256"/>
<feature type="domain" description="DUF6570" evidence="2">
    <location>
        <begin position="117"/>
        <end position="248"/>
    </location>
</feature>
<dbReference type="Pfam" id="PF14214">
    <property type="entry name" value="Helitron_like_N"/>
    <property type="match status" value="1"/>
</dbReference>
<sequence>MQTDRRQNKRIREQKRQNDLEAKSIKRENDIVRYREYYNNNLKLENSTIAHEKLKFIESLKNMPCFNCTCCENLFFEHTVLKFDENKVFCVPNYENVIINDITTPYMCRTCYKYVLKGQVPKLSTANGLKFVDIPTSLKTLSSLEERIVSPIVCFLQIRPLKYYAINPQVGLKDSVVNILVEITDMVQVVLPHKINETMTVQVKLKRHVDHKTDYMFETIRPAAICDALKYLIKTPLYIKHDIKVDEKYFEQYENDYSKTIDFVIHRDVHEDEKNDSASEDDDHSDIENDILDTEINDEVLLIDENIVQNDNIKIIAPGQGKVPMPWHLVQDIDELCFPKIFGGFPFNGNNISYSDRIKSEIRRKDRRSCTAHRILFTTSKKTELAISAIIEKVLRKTLNNQNITVTNALNPEYIKSLFKINEGYPFLRPIRASPAYWELKKKDLLALIRQLGRPTLFLTLSAIETIWIELLQCLSKLVDSKTLSVYETANLSTNEKTRFIKEDPVTCARYFDYKIAKMMLYLKSKNSIFKNHPIEDSYQRVEFQMRGSPHEHILLWLKNPPKYDPNNSESIDECIKFIDEYITCKYRENDPYIKLQFHNHPHTCYKKRAKKYADLIFQNP</sequence>
<evidence type="ECO:0000313" key="4">
    <source>
        <dbReference type="Proteomes" id="UP001652700"/>
    </source>
</evidence>
<dbReference type="InterPro" id="IPR025476">
    <property type="entry name" value="Helitron_helicase-like"/>
</dbReference>
<reference evidence="3" key="1">
    <citation type="submission" date="2025-05" db="UniProtKB">
        <authorList>
            <consortium name="EnsemblMetazoa"/>
        </authorList>
    </citation>
    <scope>IDENTIFICATION</scope>
</reference>
<accession>A0ABM5JPW4</accession>
<dbReference type="Pfam" id="PF20209">
    <property type="entry name" value="DUF6570"/>
    <property type="match status" value="1"/>
</dbReference>
<proteinExistence type="predicted"/>
<dbReference type="RefSeq" id="XP_050499980.1">
    <property type="nucleotide sequence ID" value="XM_050644023.1"/>
</dbReference>
<name>A0ABM5JPW4_DIAVI</name>
<feature type="domain" description="Helitron helicase-like" evidence="1">
    <location>
        <begin position="370"/>
        <end position="556"/>
    </location>
</feature>
<organism evidence="3 4">
    <name type="scientific">Diabrotica virgifera virgifera</name>
    <name type="common">western corn rootworm</name>
    <dbReference type="NCBI Taxonomy" id="50390"/>
    <lineage>
        <taxon>Eukaryota</taxon>
        <taxon>Metazoa</taxon>
        <taxon>Ecdysozoa</taxon>
        <taxon>Arthropoda</taxon>
        <taxon>Hexapoda</taxon>
        <taxon>Insecta</taxon>
        <taxon>Pterygota</taxon>
        <taxon>Neoptera</taxon>
        <taxon>Endopterygota</taxon>
        <taxon>Coleoptera</taxon>
        <taxon>Polyphaga</taxon>
        <taxon>Cucujiformia</taxon>
        <taxon>Chrysomeloidea</taxon>
        <taxon>Chrysomelidae</taxon>
        <taxon>Galerucinae</taxon>
        <taxon>Diabroticina</taxon>
        <taxon>Diabroticites</taxon>
        <taxon>Diabrotica</taxon>
    </lineage>
</organism>
<evidence type="ECO:0000259" key="1">
    <source>
        <dbReference type="Pfam" id="PF14214"/>
    </source>
</evidence>
<evidence type="ECO:0000313" key="3">
    <source>
        <dbReference type="EnsemblMetazoa" id="XP_050499980.1"/>
    </source>
</evidence>
<dbReference type="Proteomes" id="UP001652700">
    <property type="component" value="Unplaced"/>
</dbReference>
<protein>
    <recommendedName>
        <fullName evidence="5">Helitron helicase-like domain-containing protein</fullName>
    </recommendedName>
</protein>
<keyword evidence="4" id="KW-1185">Reference proteome</keyword>